<evidence type="ECO:0000256" key="10">
    <source>
        <dbReference type="PIRSR" id="PIRSR000099-1"/>
    </source>
</evidence>
<keyword evidence="8" id="KW-0368">Histidine biosynthesis</keyword>
<dbReference type="Pfam" id="PF00815">
    <property type="entry name" value="Histidinol_dh"/>
    <property type="match status" value="1"/>
</dbReference>
<evidence type="ECO:0000256" key="12">
    <source>
        <dbReference type="PIRSR" id="PIRSR000099-3"/>
    </source>
</evidence>
<name>A0A6N2ZBN4_9FIRM</name>
<evidence type="ECO:0000256" key="7">
    <source>
        <dbReference type="ARBA" id="ARBA00049489"/>
    </source>
</evidence>
<feature type="binding site" evidence="8 11">
    <location>
        <position position="209"/>
    </location>
    <ligand>
        <name>NAD(+)</name>
        <dbReference type="ChEBI" id="CHEBI:57540"/>
    </ligand>
</feature>
<dbReference type="GO" id="GO:0000105">
    <property type="term" value="P:L-histidine biosynthetic process"/>
    <property type="evidence" value="ECO:0007669"/>
    <property type="project" value="UniProtKB-UniRule"/>
</dbReference>
<dbReference type="InterPro" id="IPR001692">
    <property type="entry name" value="Histidinol_DH_CS"/>
</dbReference>
<organism evidence="15">
    <name type="scientific">Veillonella ratti</name>
    <dbReference type="NCBI Taxonomy" id="103892"/>
    <lineage>
        <taxon>Bacteria</taxon>
        <taxon>Bacillati</taxon>
        <taxon>Bacillota</taxon>
        <taxon>Negativicutes</taxon>
        <taxon>Veillonellales</taxon>
        <taxon>Veillonellaceae</taxon>
        <taxon>Veillonella</taxon>
    </lineage>
</organism>
<feature type="binding site" evidence="8 13">
    <location>
        <position position="356"/>
    </location>
    <ligand>
        <name>Zn(2+)</name>
        <dbReference type="ChEBI" id="CHEBI:29105"/>
    </ligand>
</feature>
<comment type="catalytic activity">
    <reaction evidence="7 8">
        <text>L-histidinol + 2 NAD(+) + H2O = L-histidine + 2 NADH + 3 H(+)</text>
        <dbReference type="Rhea" id="RHEA:20641"/>
        <dbReference type="ChEBI" id="CHEBI:15377"/>
        <dbReference type="ChEBI" id="CHEBI:15378"/>
        <dbReference type="ChEBI" id="CHEBI:57540"/>
        <dbReference type="ChEBI" id="CHEBI:57595"/>
        <dbReference type="ChEBI" id="CHEBI:57699"/>
        <dbReference type="ChEBI" id="CHEBI:57945"/>
        <dbReference type="EC" id="1.1.1.23"/>
    </reaction>
</comment>
<dbReference type="InterPro" id="IPR022695">
    <property type="entry name" value="Histidinol_DH_monofunct"/>
</dbReference>
<dbReference type="GO" id="GO:0005829">
    <property type="term" value="C:cytosol"/>
    <property type="evidence" value="ECO:0007669"/>
    <property type="project" value="TreeGrafter"/>
</dbReference>
<protein>
    <recommendedName>
        <fullName evidence="3 8">Histidinol dehydrogenase</fullName>
        <shortName evidence="8">HDH</shortName>
        <ecNumber evidence="3 8">1.1.1.23</ecNumber>
    </recommendedName>
</protein>
<dbReference type="PIRSF" id="PIRSF000099">
    <property type="entry name" value="Histidinol_dh"/>
    <property type="match status" value="1"/>
</dbReference>
<dbReference type="Gene3D" id="3.40.50.1980">
    <property type="entry name" value="Nitrogenase molybdenum iron protein domain"/>
    <property type="match status" value="2"/>
</dbReference>
<feature type="active site" description="Proton acceptor" evidence="8 10">
    <location>
        <position position="323"/>
    </location>
</feature>
<evidence type="ECO:0000256" key="14">
    <source>
        <dbReference type="RuleBase" id="RU004175"/>
    </source>
</evidence>
<evidence type="ECO:0000256" key="8">
    <source>
        <dbReference type="HAMAP-Rule" id="MF_01024"/>
    </source>
</evidence>
<evidence type="ECO:0000256" key="4">
    <source>
        <dbReference type="ARBA" id="ARBA00022723"/>
    </source>
</evidence>
<dbReference type="GO" id="GO:0051287">
    <property type="term" value="F:NAD binding"/>
    <property type="evidence" value="ECO:0007669"/>
    <property type="project" value="InterPro"/>
</dbReference>
<dbReference type="InterPro" id="IPR012131">
    <property type="entry name" value="Hstdl_DH"/>
</dbReference>
<dbReference type="UniPathway" id="UPA00031">
    <property type="reaction ID" value="UER00014"/>
</dbReference>
<feature type="binding site" evidence="8 13">
    <location>
        <position position="257"/>
    </location>
    <ligand>
        <name>Zn(2+)</name>
        <dbReference type="ChEBI" id="CHEBI:29105"/>
    </ligand>
</feature>
<dbReference type="HAMAP" id="MF_01024">
    <property type="entry name" value="HisD"/>
    <property type="match status" value="1"/>
</dbReference>
<comment type="cofactor">
    <cofactor evidence="8 13">
        <name>Zn(2+)</name>
        <dbReference type="ChEBI" id="CHEBI:29105"/>
    </cofactor>
    <text evidence="8 13">Binds 1 zinc ion per subunit.</text>
</comment>
<comment type="function">
    <text evidence="1 8">Catalyzes the sequential NAD-dependent oxidations of L-histidinol to L-histidinaldehyde and then to L-histidine.</text>
</comment>
<feature type="binding site" evidence="8 12">
    <location>
        <position position="415"/>
    </location>
    <ligand>
        <name>substrate</name>
    </ligand>
</feature>
<gene>
    <name evidence="8 15" type="primary">hisD</name>
    <name evidence="15" type="ORF">VRLFYP33_00481</name>
</gene>
<keyword evidence="6 8" id="KW-0560">Oxidoreductase</keyword>
<evidence type="ECO:0000256" key="5">
    <source>
        <dbReference type="ARBA" id="ARBA00022833"/>
    </source>
</evidence>
<dbReference type="SUPFAM" id="SSF53720">
    <property type="entry name" value="ALDH-like"/>
    <property type="match status" value="1"/>
</dbReference>
<dbReference type="AlphaFoldDB" id="A0A6N2ZBN4"/>
<dbReference type="Gene3D" id="1.20.5.1300">
    <property type="match status" value="1"/>
</dbReference>
<dbReference type="CDD" id="cd06572">
    <property type="entry name" value="Histidinol_dh"/>
    <property type="match status" value="1"/>
</dbReference>
<feature type="binding site" evidence="8 12">
    <location>
        <position position="356"/>
    </location>
    <ligand>
        <name>substrate</name>
    </ligand>
</feature>
<evidence type="ECO:0000256" key="11">
    <source>
        <dbReference type="PIRSR" id="PIRSR000099-2"/>
    </source>
</evidence>
<evidence type="ECO:0000256" key="9">
    <source>
        <dbReference type="PIRNR" id="PIRNR000099"/>
    </source>
</evidence>
<dbReference type="PROSITE" id="PS00611">
    <property type="entry name" value="HISOL_DEHYDROGENASE"/>
    <property type="match status" value="1"/>
</dbReference>
<dbReference type="PANTHER" id="PTHR21256">
    <property type="entry name" value="HISTIDINOL DEHYDROGENASE HDH"/>
    <property type="match status" value="1"/>
</dbReference>
<evidence type="ECO:0000256" key="3">
    <source>
        <dbReference type="ARBA" id="ARBA00012965"/>
    </source>
</evidence>
<keyword evidence="8 11" id="KW-0520">NAD</keyword>
<feature type="binding site" evidence="8 11">
    <location>
        <position position="125"/>
    </location>
    <ligand>
        <name>NAD(+)</name>
        <dbReference type="ChEBI" id="CHEBI:57540"/>
    </ligand>
</feature>
<dbReference type="EMBL" id="CACRUX010000013">
    <property type="protein sequence ID" value="VYT76714.1"/>
    <property type="molecule type" value="Genomic_DNA"/>
</dbReference>
<dbReference type="PRINTS" id="PR00083">
    <property type="entry name" value="HOLDHDRGNASE"/>
</dbReference>
<comment type="pathway">
    <text evidence="8">Amino-acid biosynthesis; L-histidine biosynthesis; L-histidine from 5-phospho-alpha-D-ribose 1-diphosphate: step 9/9.</text>
</comment>
<evidence type="ECO:0000256" key="13">
    <source>
        <dbReference type="PIRSR" id="PIRSR000099-4"/>
    </source>
</evidence>
<feature type="binding site" evidence="8 13">
    <location>
        <position position="254"/>
    </location>
    <ligand>
        <name>Zn(2+)</name>
        <dbReference type="ChEBI" id="CHEBI:29105"/>
    </ligand>
</feature>
<proteinExistence type="inferred from homology"/>
<feature type="binding site" evidence="8 12">
    <location>
        <position position="323"/>
    </location>
    <ligand>
        <name>substrate</name>
    </ligand>
</feature>
<dbReference type="FunFam" id="3.40.50.1980:FF:000001">
    <property type="entry name" value="Histidinol dehydrogenase"/>
    <property type="match status" value="1"/>
</dbReference>
<dbReference type="GO" id="GO:0008270">
    <property type="term" value="F:zinc ion binding"/>
    <property type="evidence" value="ECO:0007669"/>
    <property type="project" value="UniProtKB-UniRule"/>
</dbReference>
<feature type="binding site" evidence="8 12">
    <location>
        <position position="410"/>
    </location>
    <ligand>
        <name>substrate</name>
    </ligand>
</feature>
<keyword evidence="8" id="KW-0028">Amino-acid biosynthesis</keyword>
<feature type="binding site" evidence="8 11">
    <location>
        <position position="186"/>
    </location>
    <ligand>
        <name>NAD(+)</name>
        <dbReference type="ChEBI" id="CHEBI:57540"/>
    </ligand>
</feature>
<evidence type="ECO:0000313" key="15">
    <source>
        <dbReference type="EMBL" id="VYT76714.1"/>
    </source>
</evidence>
<dbReference type="InterPro" id="IPR016161">
    <property type="entry name" value="Ald_DH/histidinol_DH"/>
</dbReference>
<dbReference type="EC" id="1.1.1.23" evidence="3 8"/>
<evidence type="ECO:0000256" key="6">
    <source>
        <dbReference type="ARBA" id="ARBA00023002"/>
    </source>
</evidence>
<comment type="similarity">
    <text evidence="2 8 9 14">Belongs to the histidinol dehydrogenase family.</text>
</comment>
<feature type="binding site" evidence="8 12">
    <location>
        <position position="254"/>
    </location>
    <ligand>
        <name>substrate</name>
    </ligand>
</feature>
<feature type="active site" description="Proton acceptor" evidence="8 10">
    <location>
        <position position="322"/>
    </location>
</feature>
<evidence type="ECO:0000256" key="1">
    <source>
        <dbReference type="ARBA" id="ARBA00003850"/>
    </source>
</evidence>
<reference evidence="15" key="1">
    <citation type="submission" date="2019-11" db="EMBL/GenBank/DDBJ databases">
        <authorList>
            <person name="Feng L."/>
        </authorList>
    </citation>
    <scope>NUCLEOTIDE SEQUENCE</scope>
    <source>
        <strain evidence="15">VrattiLFYP33</strain>
    </source>
</reference>
<feature type="binding site" evidence="8 13">
    <location>
        <position position="415"/>
    </location>
    <ligand>
        <name>Zn(2+)</name>
        <dbReference type="ChEBI" id="CHEBI:29105"/>
    </ligand>
</feature>
<feature type="binding site" evidence="8 12">
    <location>
        <position position="257"/>
    </location>
    <ligand>
        <name>substrate</name>
    </ligand>
</feature>
<dbReference type="GO" id="GO:0004399">
    <property type="term" value="F:histidinol dehydrogenase activity"/>
    <property type="evidence" value="ECO:0007669"/>
    <property type="project" value="UniProtKB-UniRule"/>
</dbReference>
<sequence length="446" mass="48095">MKIYREPLQKMLELVNDYTAATTDLVIEQQVREIIDTVIAKGDAALRDYSEKFDGVQLTELKVSDEALTKAYNSLDPALKEALEVAKRNIEAFHKRQIDQSFIDLDTPGIVRGQKVTPLKRVGIYVPGGTAAYPSTILMCALPAKIAGVKEVIMVTPPQKEGIAPIVLGAAKLAGVDAVYQVGGAQAVGALAYGTESIPKVDKIVGPGNIYVATAKRQVFGQVSIDMIAGPSEIGILADETANPVHLAADLLSQAEHDKRARAILITDSEVLAHAVSDEVARQLEELPRKDIAKVAIEERSFIAIMDSVADMFTLMNEVAPEHLEIQLNNASDYLSLVENAGSVFLGSYTAEPLGDYMGGPNHVLPTSGTARFSSPLGVYDFVKRTAFMQFSKERLAELAPHIATLARTEGLEGHARSIEIRFDKTKDNAVVAGKGEDTEAVAYGH</sequence>
<accession>A0A6N2ZBN4</accession>
<dbReference type="NCBIfam" id="TIGR00069">
    <property type="entry name" value="hisD"/>
    <property type="match status" value="1"/>
</dbReference>
<feature type="binding site" evidence="8 12">
    <location>
        <position position="232"/>
    </location>
    <ligand>
        <name>substrate</name>
    </ligand>
</feature>
<dbReference type="PANTHER" id="PTHR21256:SF2">
    <property type="entry name" value="HISTIDINE BIOSYNTHESIS TRIFUNCTIONAL PROTEIN"/>
    <property type="match status" value="1"/>
</dbReference>
<keyword evidence="5 8" id="KW-0862">Zinc</keyword>
<dbReference type="RefSeq" id="WP_021840131.1">
    <property type="nucleotide sequence ID" value="NZ_CACRUX010000013.1"/>
</dbReference>
<keyword evidence="4 8" id="KW-0479">Metal-binding</keyword>
<evidence type="ECO:0000256" key="2">
    <source>
        <dbReference type="ARBA" id="ARBA00010178"/>
    </source>
</evidence>
<dbReference type="FunFam" id="3.40.50.1980:FF:000026">
    <property type="entry name" value="Histidinol dehydrogenase"/>
    <property type="match status" value="1"/>
</dbReference>